<accession>A0A0R0LZC8</accession>
<organism evidence="1 2">
    <name type="scientific">Pseudoloma neurophilia</name>
    <dbReference type="NCBI Taxonomy" id="146866"/>
    <lineage>
        <taxon>Eukaryota</taxon>
        <taxon>Fungi</taxon>
        <taxon>Fungi incertae sedis</taxon>
        <taxon>Microsporidia</taxon>
        <taxon>Pseudoloma</taxon>
    </lineage>
</organism>
<reference evidence="1 2" key="1">
    <citation type="submission" date="2015-07" db="EMBL/GenBank/DDBJ databases">
        <title>The genome of Pseudoloma neurophilia, a relevant intracellular parasite of the zebrafish.</title>
        <authorList>
            <person name="Ndikumana S."/>
            <person name="Pelin A."/>
            <person name="Sanders J."/>
            <person name="Corradi N."/>
        </authorList>
    </citation>
    <scope>NUCLEOTIDE SEQUENCE [LARGE SCALE GENOMIC DNA]</scope>
    <source>
        <strain evidence="1 2">MK1</strain>
    </source>
</reference>
<comment type="caution">
    <text evidence="1">The sequence shown here is derived from an EMBL/GenBank/DDBJ whole genome shotgun (WGS) entry which is preliminary data.</text>
</comment>
<gene>
    <name evidence="1" type="ORF">M153_1970003965</name>
</gene>
<dbReference type="EMBL" id="LGUB01000051">
    <property type="protein sequence ID" value="KRH94611.1"/>
    <property type="molecule type" value="Genomic_DNA"/>
</dbReference>
<sequence length="42" mass="4967">MLFIKLNMTSNSKIKNQFTDSCILHPFGIQIVFVEKSSYWKE</sequence>
<proteinExistence type="predicted"/>
<evidence type="ECO:0000313" key="1">
    <source>
        <dbReference type="EMBL" id="KRH94611.1"/>
    </source>
</evidence>
<protein>
    <submittedName>
        <fullName evidence="1">Uncharacterized protein</fullName>
    </submittedName>
</protein>
<dbReference type="VEuPathDB" id="MicrosporidiaDB:M153_1970003965"/>
<keyword evidence="2" id="KW-1185">Reference proteome</keyword>
<name>A0A0R0LZC8_9MICR</name>
<dbReference type="Proteomes" id="UP000051530">
    <property type="component" value="Unassembled WGS sequence"/>
</dbReference>
<dbReference type="AlphaFoldDB" id="A0A0R0LZC8"/>
<evidence type="ECO:0000313" key="2">
    <source>
        <dbReference type="Proteomes" id="UP000051530"/>
    </source>
</evidence>